<proteinExistence type="predicted"/>
<protein>
    <submittedName>
        <fullName evidence="1 2">Uncharacterized protein</fullName>
    </submittedName>
</protein>
<reference evidence="1" key="3">
    <citation type="submission" date="2018-07" db="EMBL/GenBank/DDBJ databases">
        <title>WGS assembly of Glycine max.</title>
        <authorList>
            <person name="Schmutz J."/>
            <person name="Cannon S."/>
            <person name="Schlueter J."/>
            <person name="Ma J."/>
            <person name="Mitros T."/>
            <person name="Nelson W."/>
            <person name="Hyten D."/>
            <person name="Song Q."/>
            <person name="Thelen J."/>
            <person name="Cheng J."/>
            <person name="Xu D."/>
            <person name="Hellsten U."/>
            <person name="May G."/>
            <person name="Yu Y."/>
            <person name="Sakurai T."/>
            <person name="Umezawa T."/>
            <person name="Bhattacharyya M."/>
            <person name="Sandhu D."/>
            <person name="Valliyodan B."/>
            <person name="Lindquist E."/>
            <person name="Peto M."/>
            <person name="Grant D."/>
            <person name="Shu S."/>
            <person name="Goodstein D."/>
            <person name="Barry K."/>
            <person name="Futrell-Griggs M."/>
            <person name="Abernathy B."/>
            <person name="Du J."/>
            <person name="Tian Z."/>
            <person name="Zhu L."/>
            <person name="Gill N."/>
            <person name="Joshi T."/>
            <person name="Libault M."/>
            <person name="Sethuraman A."/>
            <person name="Zhang X."/>
            <person name="Shinozaki K."/>
            <person name="Nguyen H."/>
            <person name="Wing R."/>
            <person name="Cregan P."/>
            <person name="Specht J."/>
            <person name="Grimwood J."/>
            <person name="Rokhsar D."/>
            <person name="Stacey G."/>
            <person name="Shoemaker R."/>
            <person name="Jackson S."/>
        </authorList>
    </citation>
    <scope>NUCLEOTIDE SEQUENCE</scope>
    <source>
        <tissue evidence="1">Callus</tissue>
    </source>
</reference>
<reference evidence="2" key="2">
    <citation type="submission" date="2018-02" db="UniProtKB">
        <authorList>
            <consortium name="EnsemblPlants"/>
        </authorList>
    </citation>
    <scope>IDENTIFICATION</scope>
    <source>
        <strain evidence="2">Williams 82</strain>
    </source>
</reference>
<name>A0A0R0FS03_SOYBN</name>
<accession>A0A0R0FS03</accession>
<evidence type="ECO:0000313" key="1">
    <source>
        <dbReference type="EMBL" id="KRH08705.1"/>
    </source>
</evidence>
<dbReference type="OMA" id="HEGIGPN"/>
<dbReference type="EMBL" id="CM000849">
    <property type="protein sequence ID" value="KRH08705.1"/>
    <property type="molecule type" value="Genomic_DNA"/>
</dbReference>
<dbReference type="InParanoid" id="A0A0R0FS03"/>
<dbReference type="Gramene" id="KRH08705">
    <property type="protein sequence ID" value="KRH08705"/>
    <property type="gene ID" value="GLYMA_16G168100"/>
</dbReference>
<dbReference type="Proteomes" id="UP000008827">
    <property type="component" value="Chromosome 16"/>
</dbReference>
<dbReference type="EnsemblPlants" id="KRH08705">
    <property type="protein sequence ID" value="KRH08705"/>
    <property type="gene ID" value="GLYMA_16G168100"/>
</dbReference>
<reference evidence="1 2" key="1">
    <citation type="journal article" date="2010" name="Nature">
        <title>Genome sequence of the palaeopolyploid soybean.</title>
        <authorList>
            <person name="Schmutz J."/>
            <person name="Cannon S.B."/>
            <person name="Schlueter J."/>
            <person name="Ma J."/>
            <person name="Mitros T."/>
            <person name="Nelson W."/>
            <person name="Hyten D.L."/>
            <person name="Song Q."/>
            <person name="Thelen J.J."/>
            <person name="Cheng J."/>
            <person name="Xu D."/>
            <person name="Hellsten U."/>
            <person name="May G.D."/>
            <person name="Yu Y."/>
            <person name="Sakurai T."/>
            <person name="Umezawa T."/>
            <person name="Bhattacharyya M.K."/>
            <person name="Sandhu D."/>
            <person name="Valliyodan B."/>
            <person name="Lindquist E."/>
            <person name="Peto M."/>
            <person name="Grant D."/>
            <person name="Shu S."/>
            <person name="Goodstein D."/>
            <person name="Barry K."/>
            <person name="Futrell-Griggs M."/>
            <person name="Abernathy B."/>
            <person name="Du J."/>
            <person name="Tian Z."/>
            <person name="Zhu L."/>
            <person name="Gill N."/>
            <person name="Joshi T."/>
            <person name="Libault M."/>
            <person name="Sethuraman A."/>
            <person name="Zhang X.-C."/>
            <person name="Shinozaki K."/>
            <person name="Nguyen H.T."/>
            <person name="Wing R.A."/>
            <person name="Cregan P."/>
            <person name="Specht J."/>
            <person name="Grimwood J."/>
            <person name="Rokhsar D."/>
            <person name="Stacey G."/>
            <person name="Shoemaker R.C."/>
            <person name="Jackson S.A."/>
        </authorList>
    </citation>
    <scope>NUCLEOTIDE SEQUENCE [LARGE SCALE GENOMIC DNA]</scope>
    <source>
        <strain evidence="2">cv. Williams 82</strain>
        <tissue evidence="1">Callus</tissue>
    </source>
</reference>
<sequence length="90" mass="10306">MEPSKRFTRKLKILSCCRLSPIHEGIGPDNKFSLTSNVTKLVQFFNVSGSSPIKLLFRKTRDFKLTRVSMDSGIFPDNLLLLKSRTFNEL</sequence>
<organism evidence="1">
    <name type="scientific">Glycine max</name>
    <name type="common">Soybean</name>
    <name type="synonym">Glycine hispida</name>
    <dbReference type="NCBI Taxonomy" id="3847"/>
    <lineage>
        <taxon>Eukaryota</taxon>
        <taxon>Viridiplantae</taxon>
        <taxon>Streptophyta</taxon>
        <taxon>Embryophyta</taxon>
        <taxon>Tracheophyta</taxon>
        <taxon>Spermatophyta</taxon>
        <taxon>Magnoliopsida</taxon>
        <taxon>eudicotyledons</taxon>
        <taxon>Gunneridae</taxon>
        <taxon>Pentapetalae</taxon>
        <taxon>rosids</taxon>
        <taxon>fabids</taxon>
        <taxon>Fabales</taxon>
        <taxon>Fabaceae</taxon>
        <taxon>Papilionoideae</taxon>
        <taxon>50 kb inversion clade</taxon>
        <taxon>NPAAA clade</taxon>
        <taxon>indigoferoid/millettioid clade</taxon>
        <taxon>Phaseoleae</taxon>
        <taxon>Glycine</taxon>
        <taxon>Glycine subgen. Soja</taxon>
    </lineage>
</organism>
<keyword evidence="3" id="KW-1185">Reference proteome</keyword>
<dbReference type="AlphaFoldDB" id="A0A0R0FS03"/>
<evidence type="ECO:0000313" key="2">
    <source>
        <dbReference type="EnsemblPlants" id="KRH08705"/>
    </source>
</evidence>
<evidence type="ECO:0000313" key="3">
    <source>
        <dbReference type="Proteomes" id="UP000008827"/>
    </source>
</evidence>
<gene>
    <name evidence="1" type="ORF">GLYMA_16G168100</name>
</gene>